<proteinExistence type="predicted"/>
<feature type="repeat" description="WD" evidence="1">
    <location>
        <begin position="29"/>
        <end position="70"/>
    </location>
</feature>
<keyword evidence="1" id="KW-0853">WD repeat</keyword>
<accession>A0A9K3NYS9</accession>
<dbReference type="InterPro" id="IPR001680">
    <property type="entry name" value="WD40_rpt"/>
</dbReference>
<comment type="caution">
    <text evidence="2">The sequence shown here is derived from an EMBL/GenBank/DDBJ whole genome shotgun (WGS) entry which is preliminary data.</text>
</comment>
<dbReference type="Gramene" id="mRNA:HanXRQr2_Chr02g0063311">
    <property type="protein sequence ID" value="mRNA:HanXRQr2_Chr02g0063311"/>
    <property type="gene ID" value="HanXRQr2_Chr02g0063311"/>
</dbReference>
<dbReference type="PROSITE" id="PS50082">
    <property type="entry name" value="WD_REPEATS_2"/>
    <property type="match status" value="1"/>
</dbReference>
<evidence type="ECO:0000313" key="2">
    <source>
        <dbReference type="EMBL" id="KAF5818287.1"/>
    </source>
</evidence>
<dbReference type="AlphaFoldDB" id="A0A9K3NYS9"/>
<keyword evidence="3" id="KW-1185">Reference proteome</keyword>
<dbReference type="InterPro" id="IPR015943">
    <property type="entry name" value="WD40/YVTN_repeat-like_dom_sf"/>
</dbReference>
<dbReference type="Pfam" id="PF00400">
    <property type="entry name" value="WD40"/>
    <property type="match status" value="2"/>
</dbReference>
<dbReference type="SMART" id="SM00320">
    <property type="entry name" value="WD40"/>
    <property type="match status" value="2"/>
</dbReference>
<reference evidence="2" key="1">
    <citation type="journal article" date="2017" name="Nature">
        <title>The sunflower genome provides insights into oil metabolism, flowering and Asterid evolution.</title>
        <authorList>
            <person name="Badouin H."/>
            <person name="Gouzy J."/>
            <person name="Grassa C.J."/>
            <person name="Murat F."/>
            <person name="Staton S.E."/>
            <person name="Cottret L."/>
            <person name="Lelandais-Briere C."/>
            <person name="Owens G.L."/>
            <person name="Carrere S."/>
            <person name="Mayjonade B."/>
            <person name="Legrand L."/>
            <person name="Gill N."/>
            <person name="Kane N.C."/>
            <person name="Bowers J.E."/>
            <person name="Hubner S."/>
            <person name="Bellec A."/>
            <person name="Berard A."/>
            <person name="Berges H."/>
            <person name="Blanchet N."/>
            <person name="Boniface M.C."/>
            <person name="Brunel D."/>
            <person name="Catrice O."/>
            <person name="Chaidir N."/>
            <person name="Claudel C."/>
            <person name="Donnadieu C."/>
            <person name="Faraut T."/>
            <person name="Fievet G."/>
            <person name="Helmstetter N."/>
            <person name="King M."/>
            <person name="Knapp S.J."/>
            <person name="Lai Z."/>
            <person name="Le Paslier M.C."/>
            <person name="Lippi Y."/>
            <person name="Lorenzon L."/>
            <person name="Mandel J.R."/>
            <person name="Marage G."/>
            <person name="Marchand G."/>
            <person name="Marquand E."/>
            <person name="Bret-Mestries E."/>
            <person name="Morien E."/>
            <person name="Nambeesan S."/>
            <person name="Nguyen T."/>
            <person name="Pegot-Espagnet P."/>
            <person name="Pouilly N."/>
            <person name="Raftis F."/>
            <person name="Sallet E."/>
            <person name="Schiex T."/>
            <person name="Thomas J."/>
            <person name="Vandecasteele C."/>
            <person name="Vares D."/>
            <person name="Vear F."/>
            <person name="Vautrin S."/>
            <person name="Crespi M."/>
            <person name="Mangin B."/>
            <person name="Burke J.M."/>
            <person name="Salse J."/>
            <person name="Munos S."/>
            <person name="Vincourt P."/>
            <person name="Rieseberg L.H."/>
            <person name="Langlade N.B."/>
        </authorList>
    </citation>
    <scope>NUCLEOTIDE SEQUENCE</scope>
    <source>
        <tissue evidence="2">Leaves</tissue>
    </source>
</reference>
<evidence type="ECO:0000256" key="1">
    <source>
        <dbReference type="PROSITE-ProRule" id="PRU00221"/>
    </source>
</evidence>
<dbReference type="EMBL" id="MNCJ02000317">
    <property type="protein sequence ID" value="KAF5818287.1"/>
    <property type="molecule type" value="Genomic_DNA"/>
</dbReference>
<sequence>MDHSLLVIAVKSTIEGDSESSNASIKSTIEGDSESVTAIALSHDDKFLFSASHSRQISMWDLSSLKGLHSWKGGHQGPIMAMIRHAYGESELQGHFCTHSFKGHKGVVTSVIFHPDPTCWLVRFHDLHPYAISK</sequence>
<gene>
    <name evidence="2" type="ORF">HanXRQr2_Chr02g0063311</name>
</gene>
<dbReference type="Gene3D" id="2.130.10.10">
    <property type="entry name" value="YVTN repeat-like/Quinoprotein amine dehydrogenase"/>
    <property type="match status" value="1"/>
</dbReference>
<protein>
    <submittedName>
        <fullName evidence="2">Transcription factor WD40-like family</fullName>
    </submittedName>
</protein>
<organism evidence="2 3">
    <name type="scientific">Helianthus annuus</name>
    <name type="common">Common sunflower</name>
    <dbReference type="NCBI Taxonomy" id="4232"/>
    <lineage>
        <taxon>Eukaryota</taxon>
        <taxon>Viridiplantae</taxon>
        <taxon>Streptophyta</taxon>
        <taxon>Embryophyta</taxon>
        <taxon>Tracheophyta</taxon>
        <taxon>Spermatophyta</taxon>
        <taxon>Magnoliopsida</taxon>
        <taxon>eudicotyledons</taxon>
        <taxon>Gunneridae</taxon>
        <taxon>Pentapetalae</taxon>
        <taxon>asterids</taxon>
        <taxon>campanulids</taxon>
        <taxon>Asterales</taxon>
        <taxon>Asteraceae</taxon>
        <taxon>Asteroideae</taxon>
        <taxon>Heliantheae alliance</taxon>
        <taxon>Heliantheae</taxon>
        <taxon>Helianthus</taxon>
    </lineage>
</organism>
<evidence type="ECO:0000313" key="3">
    <source>
        <dbReference type="Proteomes" id="UP000215914"/>
    </source>
</evidence>
<dbReference type="Proteomes" id="UP000215914">
    <property type="component" value="Unassembled WGS sequence"/>
</dbReference>
<dbReference type="SUPFAM" id="SSF50978">
    <property type="entry name" value="WD40 repeat-like"/>
    <property type="match status" value="1"/>
</dbReference>
<dbReference type="InterPro" id="IPR036322">
    <property type="entry name" value="WD40_repeat_dom_sf"/>
</dbReference>
<reference evidence="2" key="2">
    <citation type="submission" date="2020-06" db="EMBL/GenBank/DDBJ databases">
        <title>Helianthus annuus Genome sequencing and assembly Release 2.</title>
        <authorList>
            <person name="Gouzy J."/>
            <person name="Langlade N."/>
            <person name="Munos S."/>
        </authorList>
    </citation>
    <scope>NUCLEOTIDE SEQUENCE</scope>
    <source>
        <tissue evidence="2">Leaves</tissue>
    </source>
</reference>
<name>A0A9K3NYS9_HELAN</name>
<dbReference type="PROSITE" id="PS50294">
    <property type="entry name" value="WD_REPEATS_REGION"/>
    <property type="match status" value="1"/>
</dbReference>